<evidence type="ECO:0000313" key="2">
    <source>
        <dbReference type="EMBL" id="VBB05963.1"/>
    </source>
</evidence>
<dbReference type="RefSeq" id="WP_122626923.1">
    <property type="nucleotide sequence ID" value="NZ_UPPP01000060.1"/>
</dbReference>
<dbReference type="OrthoDB" id="1682920at2"/>
<feature type="transmembrane region" description="Helical" evidence="1">
    <location>
        <begin position="31"/>
        <end position="49"/>
    </location>
</feature>
<dbReference type="InterPro" id="IPR005642">
    <property type="entry name" value="LysO"/>
</dbReference>
<sequence>MSLIFVSLVAGIAMGASGKIPAAWFHYSNKMTTIMLFIMLLALGAQIGIDRELAAKLTLLGGRALLIAALSVAGSIGALWAVARKWNLAGSGHGQDRNSCRQIQANKE</sequence>
<dbReference type="Pfam" id="PF03956">
    <property type="entry name" value="Lys_export"/>
    <property type="match status" value="1"/>
</dbReference>
<dbReference type="GO" id="GO:0015661">
    <property type="term" value="F:L-lysine efflux transmembrane transporter activity"/>
    <property type="evidence" value="ECO:0007669"/>
    <property type="project" value="InterPro"/>
</dbReference>
<keyword evidence="1" id="KW-0472">Membrane</keyword>
<dbReference type="Proteomes" id="UP000277811">
    <property type="component" value="Unassembled WGS sequence"/>
</dbReference>
<proteinExistence type="predicted"/>
<feature type="transmembrane region" description="Helical" evidence="1">
    <location>
        <begin position="61"/>
        <end position="83"/>
    </location>
</feature>
<protein>
    <submittedName>
        <fullName evidence="2">Lysine exporter lyso</fullName>
    </submittedName>
</protein>
<name>A0A498R721_9FIRM</name>
<evidence type="ECO:0000256" key="1">
    <source>
        <dbReference type="SAM" id="Phobius"/>
    </source>
</evidence>
<dbReference type="EMBL" id="UPPP01000060">
    <property type="protein sequence ID" value="VBB05963.1"/>
    <property type="molecule type" value="Genomic_DNA"/>
</dbReference>
<dbReference type="AlphaFoldDB" id="A0A498R721"/>
<organism evidence="2 3">
    <name type="scientific">Lucifera butyrica</name>
    <dbReference type="NCBI Taxonomy" id="1351585"/>
    <lineage>
        <taxon>Bacteria</taxon>
        <taxon>Bacillati</taxon>
        <taxon>Bacillota</taxon>
        <taxon>Negativicutes</taxon>
        <taxon>Veillonellales</taxon>
        <taxon>Veillonellaceae</taxon>
        <taxon>Lucifera</taxon>
    </lineage>
</organism>
<keyword evidence="3" id="KW-1185">Reference proteome</keyword>
<evidence type="ECO:0000313" key="3">
    <source>
        <dbReference type="Proteomes" id="UP000277811"/>
    </source>
</evidence>
<gene>
    <name evidence="2" type="ORF">LUCI_1174</name>
</gene>
<reference evidence="2 3" key="1">
    <citation type="submission" date="2018-06" db="EMBL/GenBank/DDBJ databases">
        <authorList>
            <person name="Strepis N."/>
        </authorList>
    </citation>
    <scope>NUCLEOTIDE SEQUENCE [LARGE SCALE GENOMIC DNA]</scope>
    <source>
        <strain evidence="2">LUCI</strain>
    </source>
</reference>
<keyword evidence="1" id="KW-1133">Transmembrane helix</keyword>
<keyword evidence="1" id="KW-0812">Transmembrane</keyword>
<accession>A0A498R721</accession>